<dbReference type="PANTHER" id="PTHR14986">
    <property type="entry name" value="RURM1 PROTEIN"/>
    <property type="match status" value="1"/>
</dbReference>
<dbReference type="SUPFAM" id="SSF54285">
    <property type="entry name" value="MoaD/ThiS"/>
    <property type="match status" value="1"/>
</dbReference>
<dbReference type="GO" id="GO:0034227">
    <property type="term" value="P:tRNA thio-modification"/>
    <property type="evidence" value="ECO:0007669"/>
    <property type="project" value="UniProtKB-UniRule"/>
</dbReference>
<evidence type="ECO:0000313" key="7">
    <source>
        <dbReference type="EMBL" id="QKX60103.1"/>
    </source>
</evidence>
<keyword evidence="1 5" id="KW-0963">Cytoplasm</keyword>
<feature type="modified residue" description="1-thioglycine" evidence="5">
    <location>
        <position position="115"/>
    </location>
</feature>
<evidence type="ECO:0000313" key="8">
    <source>
        <dbReference type="Proteomes" id="UP000509510"/>
    </source>
</evidence>
<gene>
    <name evidence="5" type="primary">URM1</name>
    <name evidence="7" type="ORF">TRUGW13939_07245</name>
</gene>
<protein>
    <recommendedName>
        <fullName evidence="5 6">Ubiquitin-related modifier 1</fullName>
    </recommendedName>
</protein>
<evidence type="ECO:0000256" key="3">
    <source>
        <dbReference type="ARBA" id="ARBA00022694"/>
    </source>
</evidence>
<accession>A0A7H8R5I3</accession>
<evidence type="ECO:0000256" key="5">
    <source>
        <dbReference type="HAMAP-Rule" id="MF_03048"/>
    </source>
</evidence>
<proteinExistence type="inferred from homology"/>
<dbReference type="InterPro" id="IPR015221">
    <property type="entry name" value="Urm1"/>
</dbReference>
<evidence type="ECO:0000256" key="4">
    <source>
        <dbReference type="ARBA" id="ARBA00022786"/>
    </source>
</evidence>
<evidence type="ECO:0000256" key="1">
    <source>
        <dbReference type="ARBA" id="ARBA00022490"/>
    </source>
</evidence>
<keyword evidence="3 5" id="KW-0819">tRNA processing</keyword>
<comment type="pathway">
    <text evidence="5 6">tRNA modification; 5-methoxycarbonylmethyl-2-thiouridine-tRNA biosynthesis.</text>
</comment>
<sequence length="115" mass="12820">MSTNAEEGKPPVETIPITVEFTGGLEILFANVRKLQLSIQSKQDDGKRPNIAWLIGHLVKHEMKDKRTELFVLDGHVRPGILVLINDADWELEGEEAYEIQSGDNILFVSTLHGG</sequence>
<comment type="subcellular location">
    <subcellularLocation>
        <location evidence="5 6">Cytoplasm</location>
    </subcellularLocation>
</comment>
<dbReference type="InterPro" id="IPR016155">
    <property type="entry name" value="Mopterin_synth/thiamin_S_b"/>
</dbReference>
<keyword evidence="8" id="KW-1185">Reference proteome</keyword>
<comment type="similarity">
    <text evidence="5 6">Belongs to the URM1 family.</text>
</comment>
<feature type="cross-link" description="Glycyl lysine isopeptide (Gly-Lys) (interchain with K-? in acceptor proteins)" evidence="5">
    <location>
        <position position="115"/>
    </location>
</feature>
<dbReference type="CDD" id="cd01764">
    <property type="entry name" value="Ubl_Urm1"/>
    <property type="match status" value="1"/>
</dbReference>
<comment type="function">
    <text evidence="5">Acts as a sulfur carrier required for 2-thiolation of mcm(5)S(2)U at tRNA wobble positions of cytosolic tRNA(Lys), tRNA(Glu) and tRNA(Gln). Serves as sulfur donor in tRNA 2-thiolation reaction by being thiocarboxylated (-COSH) at its C-terminus by the MOCS3 homolog UBA4. The sulfur is then transferred to tRNA to form 2-thiolation of mcm(5)S(2)U. Prior mcm(5) tRNA modification by the elongator complex is required for 2-thiolation. Also acts as a ubiquitin-like protein (UBL) that is covalently conjugated via an isopeptide bond to lysine residues of target proteins such as AHP1. The thiocarboxylated form serves as substrate for conjugation and oxidative stress specifically induces the formation of UBL-protein conjugates.</text>
</comment>
<dbReference type="UniPathway" id="UPA00988"/>
<reference evidence="8" key="1">
    <citation type="submission" date="2020-06" db="EMBL/GenBank/DDBJ databases">
        <title>A chromosome-scale genome assembly of Talaromyces rugulosus W13939.</title>
        <authorList>
            <person name="Wang B."/>
            <person name="Guo L."/>
            <person name="Ye K."/>
            <person name="Wang L."/>
        </authorList>
    </citation>
    <scope>NUCLEOTIDE SEQUENCE [LARGE SCALE GENOMIC DNA]</scope>
    <source>
        <strain evidence="8">W13939</strain>
    </source>
</reference>
<dbReference type="GO" id="GO:0005829">
    <property type="term" value="C:cytosol"/>
    <property type="evidence" value="ECO:0007669"/>
    <property type="project" value="UniProtKB-UniRule"/>
</dbReference>
<dbReference type="Gene3D" id="3.10.20.30">
    <property type="match status" value="1"/>
</dbReference>
<dbReference type="GO" id="GO:0032447">
    <property type="term" value="P:protein urmylation"/>
    <property type="evidence" value="ECO:0007669"/>
    <property type="project" value="UniProtKB-UniRule"/>
</dbReference>
<dbReference type="Pfam" id="PF09138">
    <property type="entry name" value="Urm1"/>
    <property type="match status" value="1"/>
</dbReference>
<organism evidence="7 8">
    <name type="scientific">Talaromyces rugulosus</name>
    <name type="common">Penicillium rugulosum</name>
    <dbReference type="NCBI Taxonomy" id="121627"/>
    <lineage>
        <taxon>Eukaryota</taxon>
        <taxon>Fungi</taxon>
        <taxon>Dikarya</taxon>
        <taxon>Ascomycota</taxon>
        <taxon>Pezizomycotina</taxon>
        <taxon>Eurotiomycetes</taxon>
        <taxon>Eurotiomycetidae</taxon>
        <taxon>Eurotiales</taxon>
        <taxon>Trichocomaceae</taxon>
        <taxon>Talaromyces</taxon>
        <taxon>Talaromyces sect. Islandici</taxon>
    </lineage>
</organism>
<dbReference type="AlphaFoldDB" id="A0A7H8R5I3"/>
<dbReference type="Proteomes" id="UP000509510">
    <property type="component" value="Chromosome IV"/>
</dbReference>
<keyword evidence="2 5" id="KW-1017">Isopeptide bond</keyword>
<dbReference type="OrthoDB" id="10248987at2759"/>
<dbReference type="PIRSF" id="PIRSF037379">
    <property type="entry name" value="Ubiquitin-related_modifier_1"/>
    <property type="match status" value="1"/>
</dbReference>
<dbReference type="HAMAP" id="MF_03048">
    <property type="entry name" value="Urm1"/>
    <property type="match status" value="1"/>
</dbReference>
<dbReference type="EMBL" id="CP055901">
    <property type="protein sequence ID" value="QKX60103.1"/>
    <property type="molecule type" value="Genomic_DNA"/>
</dbReference>
<dbReference type="InterPro" id="IPR012675">
    <property type="entry name" value="Beta-grasp_dom_sf"/>
</dbReference>
<name>A0A7H8R5I3_TALRU</name>
<comment type="PTM">
    <text evidence="5">C-terminal thiocarboxylation occurs in 2 steps, it is first acyl-adenylated (-COAMP) via the hesA/moeB/thiF part of UBA4, then thiocarboxylated (-COSH) via the rhodanese domain of UBA4.</text>
</comment>
<evidence type="ECO:0000256" key="6">
    <source>
        <dbReference type="RuleBase" id="RU361182"/>
    </source>
</evidence>
<keyword evidence="4 5" id="KW-0833">Ubl conjugation pathway</keyword>
<evidence type="ECO:0000256" key="2">
    <source>
        <dbReference type="ARBA" id="ARBA00022499"/>
    </source>
</evidence>
<dbReference type="GO" id="GO:0002098">
    <property type="term" value="P:tRNA wobble uridine modification"/>
    <property type="evidence" value="ECO:0007669"/>
    <property type="project" value="UniProtKB-UniRule"/>
</dbReference>